<reference evidence="1 2" key="1">
    <citation type="submission" date="2024-01" db="EMBL/GenBank/DDBJ databases">
        <title>Genome assemblies of Stephania.</title>
        <authorList>
            <person name="Yang L."/>
        </authorList>
    </citation>
    <scope>NUCLEOTIDE SEQUENCE [LARGE SCALE GENOMIC DNA]</scope>
    <source>
        <strain evidence="1">JXDWG</strain>
        <tissue evidence="1">Leaf</tissue>
    </source>
</reference>
<evidence type="ECO:0000313" key="1">
    <source>
        <dbReference type="EMBL" id="KAK9166334.1"/>
    </source>
</evidence>
<protein>
    <submittedName>
        <fullName evidence="1">Uncharacterized protein</fullName>
    </submittedName>
</protein>
<evidence type="ECO:0000313" key="2">
    <source>
        <dbReference type="Proteomes" id="UP001419268"/>
    </source>
</evidence>
<comment type="caution">
    <text evidence="1">The sequence shown here is derived from an EMBL/GenBank/DDBJ whole genome shotgun (WGS) entry which is preliminary data.</text>
</comment>
<organism evidence="1 2">
    <name type="scientific">Stephania cephalantha</name>
    <dbReference type="NCBI Taxonomy" id="152367"/>
    <lineage>
        <taxon>Eukaryota</taxon>
        <taxon>Viridiplantae</taxon>
        <taxon>Streptophyta</taxon>
        <taxon>Embryophyta</taxon>
        <taxon>Tracheophyta</taxon>
        <taxon>Spermatophyta</taxon>
        <taxon>Magnoliopsida</taxon>
        <taxon>Ranunculales</taxon>
        <taxon>Menispermaceae</taxon>
        <taxon>Menispermoideae</taxon>
        <taxon>Cissampelideae</taxon>
        <taxon>Stephania</taxon>
    </lineage>
</organism>
<accession>A0AAP0LC60</accession>
<name>A0AAP0LC60_9MAGN</name>
<dbReference type="EMBL" id="JBBNAG010000001">
    <property type="protein sequence ID" value="KAK9166334.1"/>
    <property type="molecule type" value="Genomic_DNA"/>
</dbReference>
<dbReference type="Proteomes" id="UP001419268">
    <property type="component" value="Unassembled WGS sequence"/>
</dbReference>
<proteinExistence type="predicted"/>
<dbReference type="AlphaFoldDB" id="A0AAP0LC60"/>
<keyword evidence="2" id="KW-1185">Reference proteome</keyword>
<sequence length="155" mass="16577">MFRNVSPRRCSTSFTTPLPLAARRRCLTEARRRRFLCCPASSLCHRTLAADSALLLERCYCCLPLLVAGLAVCPSTQFCVATVPSPPLLQRRACAVVVASRLSRSPQPTEPPVVRVANRLPLIHRAPLLVLGVAELAPSAVALSPPSSSGPPTPS</sequence>
<gene>
    <name evidence="1" type="ORF">Scep_001525</name>
</gene>